<dbReference type="RefSeq" id="WP_143721874.1">
    <property type="nucleotide sequence ID" value="NZ_VKDB01000028.1"/>
</dbReference>
<feature type="chain" id="PRO_5021846326" description="Right-handed parallel beta-helix repeat-containing protein" evidence="2">
    <location>
        <begin position="33"/>
        <end position="1338"/>
    </location>
</feature>
<gene>
    <name evidence="3" type="ORF">FNU79_16390</name>
</gene>
<keyword evidence="4" id="KW-1185">Reference proteome</keyword>
<dbReference type="InterPro" id="IPR006626">
    <property type="entry name" value="PbH1"/>
</dbReference>
<feature type="compositionally biased region" description="Low complexity" evidence="1">
    <location>
        <begin position="1148"/>
        <end position="1159"/>
    </location>
</feature>
<keyword evidence="2" id="KW-0732">Signal</keyword>
<feature type="region of interest" description="Disordered" evidence="1">
    <location>
        <begin position="1137"/>
        <end position="1159"/>
    </location>
</feature>
<evidence type="ECO:0008006" key="5">
    <source>
        <dbReference type="Google" id="ProtNLM"/>
    </source>
</evidence>
<name>A0A553UK76_9DEIO</name>
<feature type="region of interest" description="Disordered" evidence="1">
    <location>
        <begin position="35"/>
        <end position="65"/>
    </location>
</feature>
<feature type="region of interest" description="Disordered" evidence="1">
    <location>
        <begin position="399"/>
        <end position="418"/>
    </location>
</feature>
<feature type="signal peptide" evidence="2">
    <location>
        <begin position="1"/>
        <end position="32"/>
    </location>
</feature>
<evidence type="ECO:0000313" key="4">
    <source>
        <dbReference type="Proteomes" id="UP000316092"/>
    </source>
</evidence>
<accession>A0A553UK76</accession>
<evidence type="ECO:0000313" key="3">
    <source>
        <dbReference type="EMBL" id="TSA80603.1"/>
    </source>
</evidence>
<feature type="compositionally biased region" description="Low complexity" evidence="1">
    <location>
        <begin position="399"/>
        <end position="415"/>
    </location>
</feature>
<dbReference type="SMART" id="SM00710">
    <property type="entry name" value="PbH1"/>
    <property type="match status" value="8"/>
</dbReference>
<proteinExistence type="predicted"/>
<comment type="caution">
    <text evidence="3">The sequence shown here is derived from an EMBL/GenBank/DDBJ whole genome shotgun (WGS) entry which is preliminary data.</text>
</comment>
<evidence type="ECO:0000256" key="2">
    <source>
        <dbReference type="SAM" id="SignalP"/>
    </source>
</evidence>
<dbReference type="EMBL" id="VKDB01000028">
    <property type="protein sequence ID" value="TSA80603.1"/>
    <property type="molecule type" value="Genomic_DNA"/>
</dbReference>
<dbReference type="OrthoDB" id="57300at2"/>
<organism evidence="3 4">
    <name type="scientific">Deinococcus detaillensis</name>
    <dbReference type="NCBI Taxonomy" id="2592048"/>
    <lineage>
        <taxon>Bacteria</taxon>
        <taxon>Thermotogati</taxon>
        <taxon>Deinococcota</taxon>
        <taxon>Deinococci</taxon>
        <taxon>Deinococcales</taxon>
        <taxon>Deinococcaceae</taxon>
        <taxon>Deinococcus</taxon>
    </lineage>
</organism>
<protein>
    <recommendedName>
        <fullName evidence="5">Right-handed parallel beta-helix repeat-containing protein</fullName>
    </recommendedName>
</protein>
<dbReference type="Proteomes" id="UP000316092">
    <property type="component" value="Unassembled WGS sequence"/>
</dbReference>
<sequence length="1338" mass="130818">MNAHSVSPRRLHLAALLLAAPLLLLSACNMSAAPSPAAQPSSAQSPNGQSPGDAAPTSPAAPSTSLRPLGLMRITFSNIGSGDAAVKAEPLPAGVTPQSIASVGGIQLQPISTGSFVLGTRGAGGMRYLYATFKVRNASAAGVAYATNRTNLTLLAVGTLGADGMTALSSVKKFDGTPADPAVAPTILPTHGMTFDRASNRAALLGGAQDLQVYSEAEAASLPLPGGVTRAFPYGFVVRNSAVSSSRTLSANPAAGQFDGVVTIAMKLPLQASATDDPFSFSLNVEAVDDSVTRVTESPEEQGAGSGAATRASLLGAGTQVATLCGTSYSGSNDVFVGSATTAGGAGFDRRAHIGGNMALSGPVPSYAVFGNTTASVAASSGLLSNYRAYPPTPGGTAATLSAASSAGTTPGSSLNVSGDGSFSFTPKVGEGSGSTDTIGYSVSDGAGCTSPALTASAPITGRVWYAKNEAPAGGDGRSATPFQSLASAVAASSAGDTLYVYRGDGTSANQSSGLKLKANQRLIGSGAALTLGAATLRPADASGAPTLGAVSLSTNNELSGLGIVSSGTGISGSNFGTLTSSAVSVSAAGGPALDLNSGAVAGSLSSLSSTGSSAAGLNLTNLTGSLTIGGGSISGAAGSAFNVSGGSVSVTDSGSVTQGNNAALLSVSGKHSGTLTFNGALSATNGSGLQFDDADGTYNVNAAGSSLTLNGGNAGLNITNDSSGTFNFASSAGSASITNPSGTAITVNFSQPTLNYGGSITKTNGSNGLVIDGNAGGTLTFSGASKQISSTGSNVPVNLTNNNAATINFTGGGLVLSSASGTGFNASNSGTVSVSGSGNSVISSGGAAVNVFASRIGSANLNFQSVSANGGGNGIVLDNTGSIGGLKVTGTGAAGSGGTIQNTSGGDGAQTGNGVYLHNTSGVDLKDMNLSNHTNNAVYGSGVRGLTLNDVNTSGNNGSSNSLTYEESSVHLVDLGGTVSITNSVLNGGAYDGVVVRNDTGTSPVLNLTFSNNTISQMQGSVNDVRNTAFQVIANDGTANVTALSNLLTYWWGNAMQVSIQGNATGTAALRSNRALQTSGALAAAGGIEVNGGNLTFDISNNTVAFTNGTAISIDKNPGNTYLNGTISGNQVGYAAASGGPGGSPPQGGSWPSNSNSGSAAGTGIYASHTGLNTTTLKISNNTIRQINGTQAIWALIGDDQGGGGGNSGSMNATITGNNIAEEGTLVNAQRTGIIVQSGRASGVPAGSFPDKDLLCADLSGNSITNFNSRIRPNQRFNTKMSLPGYTGISGDTAGVNTYLTNRNPGTVNRAAATVSGGGGFFNTPGGAACPQPTVLP</sequence>
<reference evidence="3 4" key="1">
    <citation type="submission" date="2019-07" db="EMBL/GenBank/DDBJ databases">
        <title>Deinococcus detaillus sp. nov., isolated from humus soil in Antarctica.</title>
        <authorList>
            <person name="Zhang K."/>
        </authorList>
    </citation>
    <scope>NUCLEOTIDE SEQUENCE [LARGE SCALE GENOMIC DNA]</scope>
    <source>
        <strain evidence="3 4">H1</strain>
    </source>
</reference>
<evidence type="ECO:0000256" key="1">
    <source>
        <dbReference type="SAM" id="MobiDB-lite"/>
    </source>
</evidence>